<feature type="domain" description="RUN" evidence="5">
    <location>
        <begin position="942"/>
        <end position="1077"/>
    </location>
</feature>
<dbReference type="Proteomes" id="UP001163046">
    <property type="component" value="Unassembled WGS sequence"/>
</dbReference>
<feature type="domain" description="PH" evidence="4">
    <location>
        <begin position="18"/>
        <end position="127"/>
    </location>
</feature>
<dbReference type="OrthoDB" id="5951878at2759"/>
<dbReference type="PROSITE" id="PS50003">
    <property type="entry name" value="PH_DOMAIN"/>
    <property type="match status" value="1"/>
</dbReference>
<keyword evidence="7" id="KW-1185">Reference proteome</keyword>
<organism evidence="6 7">
    <name type="scientific">Desmophyllum pertusum</name>
    <dbReference type="NCBI Taxonomy" id="174260"/>
    <lineage>
        <taxon>Eukaryota</taxon>
        <taxon>Metazoa</taxon>
        <taxon>Cnidaria</taxon>
        <taxon>Anthozoa</taxon>
        <taxon>Hexacorallia</taxon>
        <taxon>Scleractinia</taxon>
        <taxon>Caryophylliina</taxon>
        <taxon>Caryophylliidae</taxon>
        <taxon>Desmophyllum</taxon>
    </lineage>
</organism>
<dbReference type="GO" id="GO:0005765">
    <property type="term" value="C:lysosomal membrane"/>
    <property type="evidence" value="ECO:0007669"/>
    <property type="project" value="UniProtKB-SubCell"/>
</dbReference>
<evidence type="ECO:0000256" key="2">
    <source>
        <dbReference type="ARBA" id="ARBA00023228"/>
    </source>
</evidence>
<keyword evidence="2" id="KW-0458">Lysosome</keyword>
<dbReference type="EMBL" id="MU825406">
    <property type="protein sequence ID" value="KAJ7391352.1"/>
    <property type="molecule type" value="Genomic_DNA"/>
</dbReference>
<dbReference type="Gene3D" id="2.30.29.30">
    <property type="entry name" value="Pleckstrin-homology domain (PH domain)/Phosphotyrosine-binding domain (PTB)"/>
    <property type="match status" value="1"/>
</dbReference>
<dbReference type="Pfam" id="PF00169">
    <property type="entry name" value="PH"/>
    <property type="match status" value="1"/>
</dbReference>
<feature type="compositionally biased region" description="Polar residues" evidence="3">
    <location>
        <begin position="864"/>
        <end position="887"/>
    </location>
</feature>
<dbReference type="InterPro" id="IPR011993">
    <property type="entry name" value="PH-like_dom_sf"/>
</dbReference>
<evidence type="ECO:0000313" key="7">
    <source>
        <dbReference type="Proteomes" id="UP001163046"/>
    </source>
</evidence>
<evidence type="ECO:0000256" key="1">
    <source>
        <dbReference type="ARBA" id="ARBA00004656"/>
    </source>
</evidence>
<reference evidence="6" key="1">
    <citation type="submission" date="2023-01" db="EMBL/GenBank/DDBJ databases">
        <title>Genome assembly of the deep-sea coral Lophelia pertusa.</title>
        <authorList>
            <person name="Herrera S."/>
            <person name="Cordes E."/>
        </authorList>
    </citation>
    <scope>NUCLEOTIDE SEQUENCE</scope>
    <source>
        <strain evidence="6">USNM1676648</strain>
        <tissue evidence="6">Polyp</tissue>
    </source>
</reference>
<evidence type="ECO:0000259" key="5">
    <source>
        <dbReference type="PROSITE" id="PS50826"/>
    </source>
</evidence>
<dbReference type="AlphaFoldDB" id="A0A9X0A0X0"/>
<dbReference type="SUPFAM" id="SSF50729">
    <property type="entry name" value="PH domain-like"/>
    <property type="match status" value="1"/>
</dbReference>
<feature type="compositionally biased region" description="Polar residues" evidence="3">
    <location>
        <begin position="626"/>
        <end position="644"/>
    </location>
</feature>
<evidence type="ECO:0008006" key="8">
    <source>
        <dbReference type="Google" id="ProtNLM"/>
    </source>
</evidence>
<comment type="caution">
    <text evidence="6">The sequence shown here is derived from an EMBL/GenBank/DDBJ whole genome shotgun (WGS) entry which is preliminary data.</text>
</comment>
<feature type="compositionally biased region" description="Polar residues" evidence="3">
    <location>
        <begin position="454"/>
        <end position="468"/>
    </location>
</feature>
<feature type="compositionally biased region" description="Polar residues" evidence="3">
    <location>
        <begin position="816"/>
        <end position="831"/>
    </location>
</feature>
<dbReference type="SUPFAM" id="SSF140741">
    <property type="entry name" value="RUN domain-like"/>
    <property type="match status" value="1"/>
</dbReference>
<dbReference type="Pfam" id="PF02759">
    <property type="entry name" value="RUN"/>
    <property type="match status" value="1"/>
</dbReference>
<dbReference type="InterPro" id="IPR037213">
    <property type="entry name" value="Run_dom_sf"/>
</dbReference>
<evidence type="ECO:0000313" key="6">
    <source>
        <dbReference type="EMBL" id="KAJ7391352.1"/>
    </source>
</evidence>
<sequence length="1093" mass="122284">MASGPEVPYLPRLPLTPPPHLEGNLVFHRPTKFGTRPKRAFFLLLEAVIHQYESKDTYRKGQKSREDLKIRLEEVCGITEILMSKNKNKNCSFSLTLNDKEATEYKFSAESRQEMEKWVDGLREAKEFWMQHHKRKEFQQNISNGPHLNEPVCVSVHNEADNLDDSISSSSSENCEPVQVSVTTWDRVTHKILLPCVFDMEELLSALTGKLQSTTCAACPICKLRQSTMELWTVTANGIGQKLDCSECGALDVSKHGKHFYLLVHNYKLLIIHFEDGIFQVLPCLVSITAKEVPYLPSLADKLSSLGYTDNNFGLFLVNDTGTSFLFTPEEEPLKHSFQGRLILKNRALTLPAPVASKNLEIQKQKLKKNQQNRKYQEALKIVEKEKCKQPIASNFHVSNTNNKEFSPPDGLVFCYEHYSLCNDSNQPPVSADYVEHTNIALASTDGETDCTEPRQSAESSSVSQPGDNSVDERLVPNKGTDSSLHEKDEAGLTEGYVENATRFSEERGCYTPEIEEKFDVNSQLNTNSSVVSQHLSNDQTKGESLELPKSSAENGRSPGQMEDRIKFGSIDFHRDESLSNGSDTCETRDRGDPPSTDDGSARTAAASTQNHHAGTNEEIPAQNEGGESNSDTSLPSTASSDIRSSLAPDGTPSDKARYTVETVTADPIRTTEPVQTDFPASSTVAKKRTVGRCASCVFDKRPPVEIHQCDYTIVGSPRVLELALKVCSSHKVNEEEVGESNKFLRICLSGWHLQCANGLWIVVRQGLSPRSSDNLPNAVTIQISERLEALFDKEEKLWTVVEHVHVTNKSEVDRNQIQNEDPNDTFTVTKDSSDDLNGTIAVTEDSSNYQDVTPKDQYVRPDLSQSNAQQDPNVTLSGNKAQNPASLETHKPAGVYTTFPSSRAESSPQGALRVAIQQILQVMVEFSESPEETLGDSKHKGIVESVCRPLCSALWNILSAGIRKRFIGKYTVWNVVEEFKDVSSHVCRTVNWVNTKYAFLSEIQKFQAFVYECLNIGHGTLHQWLESVLRQTKKRLGKYYNQDGFVFQLSREKLEEMVLELQRISSLSFELHFESWIKMQGYDANQAAFTFG</sequence>
<accession>A0A9X0A0X0</accession>
<dbReference type="Gene3D" id="1.20.58.900">
    <property type="match status" value="1"/>
</dbReference>
<evidence type="ECO:0000256" key="3">
    <source>
        <dbReference type="SAM" id="MobiDB-lite"/>
    </source>
</evidence>
<feature type="region of interest" description="Disordered" evidence="3">
    <location>
        <begin position="535"/>
        <end position="660"/>
    </location>
</feature>
<dbReference type="InterPro" id="IPR004012">
    <property type="entry name" value="Run_dom"/>
</dbReference>
<name>A0A9X0A0X0_9CNID</name>
<gene>
    <name evidence="6" type="ORF">OS493_018395</name>
</gene>
<comment type="subcellular location">
    <subcellularLocation>
        <location evidence="1">Lysosome membrane</location>
    </subcellularLocation>
</comment>
<feature type="region of interest" description="Disordered" evidence="3">
    <location>
        <begin position="445"/>
        <end position="500"/>
    </location>
</feature>
<proteinExistence type="predicted"/>
<feature type="region of interest" description="Disordered" evidence="3">
    <location>
        <begin position="813"/>
        <end position="894"/>
    </location>
</feature>
<dbReference type="PROSITE" id="PS50826">
    <property type="entry name" value="RUN"/>
    <property type="match status" value="1"/>
</dbReference>
<dbReference type="InterPro" id="IPR001849">
    <property type="entry name" value="PH_domain"/>
</dbReference>
<dbReference type="CDD" id="cd00821">
    <property type="entry name" value="PH"/>
    <property type="match status" value="1"/>
</dbReference>
<evidence type="ECO:0000259" key="4">
    <source>
        <dbReference type="PROSITE" id="PS50003"/>
    </source>
</evidence>
<dbReference type="SMART" id="SM00233">
    <property type="entry name" value="PH"/>
    <property type="match status" value="1"/>
</dbReference>
<feature type="compositionally biased region" description="Basic and acidic residues" evidence="3">
    <location>
        <begin position="562"/>
        <end position="578"/>
    </location>
</feature>
<protein>
    <recommendedName>
        <fullName evidence="8">PH domain-containing protein</fullName>
    </recommendedName>
</protein>